<dbReference type="InterPro" id="IPR050364">
    <property type="entry name" value="Cytochrome_P450_fung"/>
</dbReference>
<dbReference type="Proteomes" id="UP000308730">
    <property type="component" value="Unassembled WGS sequence"/>
</dbReference>
<evidence type="ECO:0000313" key="15">
    <source>
        <dbReference type="EMBL" id="THH22507.1"/>
    </source>
</evidence>
<dbReference type="GO" id="GO:0016020">
    <property type="term" value="C:membrane"/>
    <property type="evidence" value="ECO:0007669"/>
    <property type="project" value="UniProtKB-SubCell"/>
</dbReference>
<comment type="caution">
    <text evidence="15">The sequence shown here is derived from an EMBL/GenBank/DDBJ whole genome shotgun (WGS) entry which is preliminary data.</text>
</comment>
<keyword evidence="12" id="KW-0472">Membrane</keyword>
<dbReference type="PANTHER" id="PTHR46300">
    <property type="entry name" value="P450, PUTATIVE (EUROFUNG)-RELATED-RELATED"/>
    <property type="match status" value="1"/>
</dbReference>
<keyword evidence="9 14" id="KW-0560">Oxidoreductase</keyword>
<evidence type="ECO:0000256" key="7">
    <source>
        <dbReference type="ARBA" id="ARBA00022723"/>
    </source>
</evidence>
<proteinExistence type="inferred from homology"/>
<protein>
    <recommendedName>
        <fullName evidence="17">Cytochrome P450</fullName>
    </recommendedName>
</protein>
<dbReference type="OrthoDB" id="2789670at2759"/>
<evidence type="ECO:0000256" key="3">
    <source>
        <dbReference type="ARBA" id="ARBA00005179"/>
    </source>
</evidence>
<evidence type="ECO:0000313" key="16">
    <source>
        <dbReference type="Proteomes" id="UP000308730"/>
    </source>
</evidence>
<evidence type="ECO:0000256" key="6">
    <source>
        <dbReference type="ARBA" id="ARBA00022692"/>
    </source>
</evidence>
<evidence type="ECO:0000256" key="4">
    <source>
        <dbReference type="ARBA" id="ARBA00010617"/>
    </source>
</evidence>
<keyword evidence="6" id="KW-0812">Transmembrane</keyword>
<evidence type="ECO:0000256" key="1">
    <source>
        <dbReference type="ARBA" id="ARBA00001971"/>
    </source>
</evidence>
<dbReference type="Gene3D" id="1.10.630.10">
    <property type="entry name" value="Cytochrome P450"/>
    <property type="match status" value="1"/>
</dbReference>
<dbReference type="InterPro" id="IPR036396">
    <property type="entry name" value="Cyt_P450_sf"/>
</dbReference>
<keyword evidence="8" id="KW-1133">Transmembrane helix</keyword>
<comment type="subcellular location">
    <subcellularLocation>
        <location evidence="2">Membrane</location>
    </subcellularLocation>
</comment>
<keyword evidence="10 13" id="KW-0408">Iron</keyword>
<name>A0A4S4MCA7_9APHY</name>
<dbReference type="GO" id="GO:0004497">
    <property type="term" value="F:monooxygenase activity"/>
    <property type="evidence" value="ECO:0007669"/>
    <property type="project" value="UniProtKB-KW"/>
</dbReference>
<dbReference type="InterPro" id="IPR001128">
    <property type="entry name" value="Cyt_P450"/>
</dbReference>
<evidence type="ECO:0000256" key="13">
    <source>
        <dbReference type="PIRSR" id="PIRSR602401-1"/>
    </source>
</evidence>
<dbReference type="PROSITE" id="PS00086">
    <property type="entry name" value="CYTOCHROME_P450"/>
    <property type="match status" value="1"/>
</dbReference>
<keyword evidence="7 13" id="KW-0479">Metal-binding</keyword>
<feature type="binding site" description="axial binding residue" evidence="13">
    <location>
        <position position="332"/>
    </location>
    <ligand>
        <name>heme</name>
        <dbReference type="ChEBI" id="CHEBI:30413"/>
    </ligand>
    <ligandPart>
        <name>Fe</name>
        <dbReference type="ChEBI" id="CHEBI:18248"/>
    </ligandPart>
</feature>
<dbReference type="CDD" id="cd11065">
    <property type="entry name" value="CYP64-like"/>
    <property type="match status" value="1"/>
</dbReference>
<keyword evidence="16" id="KW-1185">Reference proteome</keyword>
<dbReference type="EMBL" id="SGPM01000414">
    <property type="protein sequence ID" value="THH22507.1"/>
    <property type="molecule type" value="Genomic_DNA"/>
</dbReference>
<evidence type="ECO:0000256" key="12">
    <source>
        <dbReference type="ARBA" id="ARBA00023136"/>
    </source>
</evidence>
<evidence type="ECO:0000256" key="11">
    <source>
        <dbReference type="ARBA" id="ARBA00023033"/>
    </source>
</evidence>
<keyword evidence="11 14" id="KW-0503">Monooxygenase</keyword>
<dbReference type="PANTHER" id="PTHR46300:SF1">
    <property type="entry name" value="P450, PUTATIVE (EUROFUNG)-RELATED"/>
    <property type="match status" value="1"/>
</dbReference>
<organism evidence="15 16">
    <name type="scientific">Antrodiella citrinella</name>
    <dbReference type="NCBI Taxonomy" id="2447956"/>
    <lineage>
        <taxon>Eukaryota</taxon>
        <taxon>Fungi</taxon>
        <taxon>Dikarya</taxon>
        <taxon>Basidiomycota</taxon>
        <taxon>Agaricomycotina</taxon>
        <taxon>Agaricomycetes</taxon>
        <taxon>Polyporales</taxon>
        <taxon>Steccherinaceae</taxon>
        <taxon>Antrodiella</taxon>
    </lineage>
</organism>
<dbReference type="Pfam" id="PF00067">
    <property type="entry name" value="p450"/>
    <property type="match status" value="1"/>
</dbReference>
<evidence type="ECO:0000256" key="10">
    <source>
        <dbReference type="ARBA" id="ARBA00023004"/>
    </source>
</evidence>
<comment type="pathway">
    <text evidence="3">Secondary metabolite biosynthesis.</text>
</comment>
<evidence type="ECO:0000256" key="9">
    <source>
        <dbReference type="ARBA" id="ARBA00023002"/>
    </source>
</evidence>
<dbReference type="AlphaFoldDB" id="A0A4S4MCA7"/>
<dbReference type="InterPro" id="IPR017972">
    <property type="entry name" value="Cyt_P450_CS"/>
</dbReference>
<dbReference type="PRINTS" id="PR00463">
    <property type="entry name" value="EP450I"/>
</dbReference>
<evidence type="ECO:0000256" key="5">
    <source>
        <dbReference type="ARBA" id="ARBA00022617"/>
    </source>
</evidence>
<dbReference type="GO" id="GO:0020037">
    <property type="term" value="F:heme binding"/>
    <property type="evidence" value="ECO:0007669"/>
    <property type="project" value="InterPro"/>
</dbReference>
<dbReference type="GO" id="GO:0005506">
    <property type="term" value="F:iron ion binding"/>
    <property type="evidence" value="ECO:0007669"/>
    <property type="project" value="InterPro"/>
</dbReference>
<reference evidence="15 16" key="1">
    <citation type="submission" date="2019-02" db="EMBL/GenBank/DDBJ databases">
        <title>Genome sequencing of the rare red list fungi Antrodiella citrinella (Flaviporus citrinellus).</title>
        <authorList>
            <person name="Buettner E."/>
            <person name="Kellner H."/>
        </authorList>
    </citation>
    <scope>NUCLEOTIDE SEQUENCE [LARGE SCALE GENOMIC DNA]</scope>
    <source>
        <strain evidence="15 16">DSM 108506</strain>
    </source>
</reference>
<dbReference type="PRINTS" id="PR00385">
    <property type="entry name" value="P450"/>
</dbReference>
<evidence type="ECO:0008006" key="17">
    <source>
        <dbReference type="Google" id="ProtNLM"/>
    </source>
</evidence>
<comment type="similarity">
    <text evidence="4 14">Belongs to the cytochrome P450 family.</text>
</comment>
<evidence type="ECO:0000256" key="14">
    <source>
        <dbReference type="RuleBase" id="RU000461"/>
    </source>
</evidence>
<gene>
    <name evidence="15" type="ORF">EUX98_g8187</name>
</gene>
<evidence type="ECO:0000256" key="8">
    <source>
        <dbReference type="ARBA" id="ARBA00022989"/>
    </source>
</evidence>
<accession>A0A4S4MCA7</accession>
<evidence type="ECO:0000256" key="2">
    <source>
        <dbReference type="ARBA" id="ARBA00004370"/>
    </source>
</evidence>
<keyword evidence="5 13" id="KW-0349">Heme</keyword>
<dbReference type="InterPro" id="IPR002401">
    <property type="entry name" value="Cyt_P450_E_grp-I"/>
</dbReference>
<dbReference type="SUPFAM" id="SSF48264">
    <property type="entry name" value="Cytochrome P450"/>
    <property type="match status" value="1"/>
</dbReference>
<sequence length="409" mass="45972">MTSEILCGDSFFPFLRYGDRYRKFRKLGHEGLNPRASEQYTPFQERESRILIQDLLTDSTKWSAHISRAIASSTLALSYAVPPIKSYDDIIVTRINDFMHRVEQSARPGEYIVDIFPILNYLPESLAPFKKNGLKAFTEDSKLFSGLFKDARAREGSTCFTTLLAPKVDSGAVGENEASWLAGSMFGAGSSTTAGAQHVLILAMVLHPHVMYKAQAEIDAVVGRHRLPNAGDRDKLPYLRAITREAFRWRPIGPLGVPHYVNQDDEYQGYHLPKDSIVFFNQWAMCSDIEVYGDPENFRPERFLDETETEENLPINTHGEGHTSFGYGRRKCLGQSVANNTLMINLATMLWAFDIVKAKDANGNEITPDKDNMHDEGLVVVPAPFLCDFIPRDPEHLPEIIAQAFDAAH</sequence>
<comment type="cofactor">
    <cofactor evidence="1 13">
        <name>heme</name>
        <dbReference type="ChEBI" id="CHEBI:30413"/>
    </cofactor>
</comment>
<dbReference type="GO" id="GO:0016705">
    <property type="term" value="F:oxidoreductase activity, acting on paired donors, with incorporation or reduction of molecular oxygen"/>
    <property type="evidence" value="ECO:0007669"/>
    <property type="project" value="InterPro"/>
</dbReference>